<reference evidence="2 3" key="1">
    <citation type="submission" date="2019-11" db="EMBL/GenBank/DDBJ databases">
        <title>Type strains purchased from KCTC, JCM and DSMZ.</title>
        <authorList>
            <person name="Lu H."/>
        </authorList>
    </citation>
    <scope>NUCLEOTIDE SEQUENCE [LARGE SCALE GENOMIC DNA]</scope>
    <source>
        <strain evidence="2 3">KCTC 52429</strain>
    </source>
</reference>
<dbReference type="EMBL" id="WNKZ01000106">
    <property type="protein sequence ID" value="MTV55819.1"/>
    <property type="molecule type" value="Genomic_DNA"/>
</dbReference>
<feature type="compositionally biased region" description="Low complexity" evidence="1">
    <location>
        <begin position="53"/>
        <end position="72"/>
    </location>
</feature>
<dbReference type="AlphaFoldDB" id="A0A6I3T330"/>
<comment type="caution">
    <text evidence="2">The sequence shown here is derived from an EMBL/GenBank/DDBJ whole genome shotgun (WGS) entry which is preliminary data.</text>
</comment>
<dbReference type="Proteomes" id="UP000430634">
    <property type="component" value="Unassembled WGS sequence"/>
</dbReference>
<proteinExistence type="predicted"/>
<evidence type="ECO:0000313" key="3">
    <source>
        <dbReference type="Proteomes" id="UP000430634"/>
    </source>
</evidence>
<accession>A0A6I3T330</accession>
<evidence type="ECO:0000256" key="1">
    <source>
        <dbReference type="SAM" id="MobiDB-lite"/>
    </source>
</evidence>
<feature type="non-terminal residue" evidence="2">
    <location>
        <position position="72"/>
    </location>
</feature>
<sequence>MNNTDNTHETGAPAAEAAVKPKRRTKAQIEADNAALIAAGGTPKPKRTRKTADAAGADAPAASAPAEAAPAG</sequence>
<name>A0A6I3T330_9BURK</name>
<gene>
    <name evidence="2" type="ORF">GM672_24135</name>
</gene>
<evidence type="ECO:0000313" key="2">
    <source>
        <dbReference type="EMBL" id="MTV55819.1"/>
    </source>
</evidence>
<feature type="region of interest" description="Disordered" evidence="1">
    <location>
        <begin position="1"/>
        <end position="72"/>
    </location>
</feature>
<protein>
    <submittedName>
        <fullName evidence="2">Uncharacterized protein</fullName>
    </submittedName>
</protein>
<organism evidence="2 3">
    <name type="scientific">Pseudoduganella buxea</name>
    <dbReference type="NCBI Taxonomy" id="1949069"/>
    <lineage>
        <taxon>Bacteria</taxon>
        <taxon>Pseudomonadati</taxon>
        <taxon>Pseudomonadota</taxon>
        <taxon>Betaproteobacteria</taxon>
        <taxon>Burkholderiales</taxon>
        <taxon>Oxalobacteraceae</taxon>
        <taxon>Telluria group</taxon>
        <taxon>Pseudoduganella</taxon>
    </lineage>
</organism>